<name>A0AA35RGG4_GEOBA</name>
<comment type="caution">
    <text evidence="2">The sequence shown here is derived from an EMBL/GenBank/DDBJ whole genome shotgun (WGS) entry which is preliminary data.</text>
</comment>
<dbReference type="EMBL" id="CASHTH010000997">
    <property type="protein sequence ID" value="CAI8009861.1"/>
    <property type="molecule type" value="Genomic_DNA"/>
</dbReference>
<dbReference type="Pfam" id="PF02493">
    <property type="entry name" value="MORN"/>
    <property type="match status" value="3"/>
</dbReference>
<dbReference type="SMART" id="SM00698">
    <property type="entry name" value="MORN"/>
    <property type="match status" value="3"/>
</dbReference>
<dbReference type="PANTHER" id="PTHR46917:SF1">
    <property type="entry name" value="MORN REPEAT-CONTAINING PROTEIN 2"/>
    <property type="match status" value="1"/>
</dbReference>
<dbReference type="AlphaFoldDB" id="A0AA35RGG4"/>
<evidence type="ECO:0000313" key="2">
    <source>
        <dbReference type="EMBL" id="CAI8009861.1"/>
    </source>
</evidence>
<keyword evidence="3" id="KW-1185">Reference proteome</keyword>
<reference evidence="2" key="1">
    <citation type="submission" date="2023-03" db="EMBL/GenBank/DDBJ databases">
        <authorList>
            <person name="Steffen K."/>
            <person name="Cardenas P."/>
        </authorList>
    </citation>
    <scope>NUCLEOTIDE SEQUENCE</scope>
</reference>
<dbReference type="InterPro" id="IPR052849">
    <property type="entry name" value="MORN_repeat_protein"/>
</dbReference>
<dbReference type="PANTHER" id="PTHR46917">
    <property type="entry name" value="MORN REPEAT-CONTAINING PROTEIN 2"/>
    <property type="match status" value="1"/>
</dbReference>
<accession>A0AA35RGG4</accession>
<gene>
    <name evidence="2" type="ORF">GBAR_LOCUS6571</name>
</gene>
<keyword evidence="1" id="KW-0677">Repeat</keyword>
<dbReference type="SUPFAM" id="SSF82185">
    <property type="entry name" value="Histone H3 K4-specific methyltransferase SET7/9 N-terminal domain"/>
    <property type="match status" value="1"/>
</dbReference>
<sequence length="143" mass="15502">MPAGKSAKKGKETPAVLTGCYVFPNGDRYDGEYEEKGPGHIVRSGRGMHTSATGNVYSGEWQADTLNGKGEIQHPSGAVYKGDIVGGEYHGEGTYRWPDGSKYTGPFTHNRLAGRGIFTDTSGRQWVGEFTGTTADRLRLMLK</sequence>
<evidence type="ECO:0000313" key="3">
    <source>
        <dbReference type="Proteomes" id="UP001174909"/>
    </source>
</evidence>
<dbReference type="InterPro" id="IPR003409">
    <property type="entry name" value="MORN"/>
</dbReference>
<protein>
    <submittedName>
        <fullName evidence="2">MORN repeat-containing protein 2</fullName>
    </submittedName>
</protein>
<organism evidence="2 3">
    <name type="scientific">Geodia barretti</name>
    <name type="common">Barrett's horny sponge</name>
    <dbReference type="NCBI Taxonomy" id="519541"/>
    <lineage>
        <taxon>Eukaryota</taxon>
        <taxon>Metazoa</taxon>
        <taxon>Porifera</taxon>
        <taxon>Demospongiae</taxon>
        <taxon>Heteroscleromorpha</taxon>
        <taxon>Tetractinellida</taxon>
        <taxon>Astrophorina</taxon>
        <taxon>Geodiidae</taxon>
        <taxon>Geodia</taxon>
    </lineage>
</organism>
<evidence type="ECO:0000256" key="1">
    <source>
        <dbReference type="ARBA" id="ARBA00022737"/>
    </source>
</evidence>
<dbReference type="Gene3D" id="2.20.110.10">
    <property type="entry name" value="Histone H3 K4-specific methyltransferase SET7/9 N-terminal domain"/>
    <property type="match status" value="2"/>
</dbReference>
<dbReference type="Proteomes" id="UP001174909">
    <property type="component" value="Unassembled WGS sequence"/>
</dbReference>
<proteinExistence type="predicted"/>